<dbReference type="GO" id="GO:0003964">
    <property type="term" value="F:RNA-directed DNA polymerase activity"/>
    <property type="evidence" value="ECO:0007669"/>
    <property type="project" value="UniProtKB-KW"/>
</dbReference>
<feature type="non-terminal residue" evidence="2">
    <location>
        <position position="143"/>
    </location>
</feature>
<keyword evidence="3" id="KW-1185">Reference proteome</keyword>
<evidence type="ECO:0000313" key="3">
    <source>
        <dbReference type="Proteomes" id="UP001151760"/>
    </source>
</evidence>
<dbReference type="EMBL" id="BQNB010010051">
    <property type="protein sequence ID" value="GJS72036.1"/>
    <property type="molecule type" value="Genomic_DNA"/>
</dbReference>
<keyword evidence="2" id="KW-0808">Transferase</keyword>
<name>A0ABQ4Y3U4_9ASTR</name>
<accession>A0ABQ4Y3U4</accession>
<organism evidence="2 3">
    <name type="scientific">Tanacetum coccineum</name>
    <dbReference type="NCBI Taxonomy" id="301880"/>
    <lineage>
        <taxon>Eukaryota</taxon>
        <taxon>Viridiplantae</taxon>
        <taxon>Streptophyta</taxon>
        <taxon>Embryophyta</taxon>
        <taxon>Tracheophyta</taxon>
        <taxon>Spermatophyta</taxon>
        <taxon>Magnoliopsida</taxon>
        <taxon>eudicotyledons</taxon>
        <taxon>Gunneridae</taxon>
        <taxon>Pentapetalae</taxon>
        <taxon>asterids</taxon>
        <taxon>campanulids</taxon>
        <taxon>Asterales</taxon>
        <taxon>Asteraceae</taxon>
        <taxon>Asteroideae</taxon>
        <taxon>Anthemideae</taxon>
        <taxon>Anthemidinae</taxon>
        <taxon>Tanacetum</taxon>
    </lineage>
</organism>
<evidence type="ECO:0000313" key="2">
    <source>
        <dbReference type="EMBL" id="GJS72036.1"/>
    </source>
</evidence>
<protein>
    <submittedName>
        <fullName evidence="2">RNA-directed DNA polymerase, eukaryota</fullName>
    </submittedName>
</protein>
<keyword evidence="2" id="KW-0695">RNA-directed DNA polymerase</keyword>
<sequence>MQTDTMIYSGSITKLLFALLHSSSIQLESYFTNQQDPFQRRKPYTNVASVRKIIDDKSLSDVDSKTRWIKYVPIKVNVHAWKVKTDSLPTRFNVSRRCIDIDSIMCAICDNGVETSKHLFFYCCMVIQIVRKITRWWDVPYVE</sequence>
<gene>
    <name evidence="2" type="ORF">Tco_0704877</name>
</gene>
<dbReference type="Proteomes" id="UP001151760">
    <property type="component" value="Unassembled WGS sequence"/>
</dbReference>
<reference evidence="2" key="2">
    <citation type="submission" date="2022-01" db="EMBL/GenBank/DDBJ databases">
        <authorList>
            <person name="Yamashiro T."/>
            <person name="Shiraishi A."/>
            <person name="Satake H."/>
            <person name="Nakayama K."/>
        </authorList>
    </citation>
    <scope>NUCLEOTIDE SEQUENCE</scope>
</reference>
<dbReference type="Pfam" id="PF13966">
    <property type="entry name" value="zf-RVT"/>
    <property type="match status" value="1"/>
</dbReference>
<feature type="domain" description="Reverse transcriptase zinc-binding" evidence="1">
    <location>
        <begin position="52"/>
        <end position="127"/>
    </location>
</feature>
<proteinExistence type="predicted"/>
<comment type="caution">
    <text evidence="2">The sequence shown here is derived from an EMBL/GenBank/DDBJ whole genome shotgun (WGS) entry which is preliminary data.</text>
</comment>
<evidence type="ECO:0000259" key="1">
    <source>
        <dbReference type="Pfam" id="PF13966"/>
    </source>
</evidence>
<reference evidence="2" key="1">
    <citation type="journal article" date="2022" name="Int. J. Mol. Sci.">
        <title>Draft Genome of Tanacetum Coccineum: Genomic Comparison of Closely Related Tanacetum-Family Plants.</title>
        <authorList>
            <person name="Yamashiro T."/>
            <person name="Shiraishi A."/>
            <person name="Nakayama K."/>
            <person name="Satake H."/>
        </authorList>
    </citation>
    <scope>NUCLEOTIDE SEQUENCE</scope>
</reference>
<keyword evidence="2" id="KW-0548">Nucleotidyltransferase</keyword>
<dbReference type="InterPro" id="IPR026960">
    <property type="entry name" value="RVT-Znf"/>
</dbReference>